<feature type="region of interest" description="Disordered" evidence="2">
    <location>
        <begin position="420"/>
        <end position="543"/>
    </location>
</feature>
<name>A0A433Q4L6_9FUNG</name>
<feature type="region of interest" description="Disordered" evidence="2">
    <location>
        <begin position="787"/>
        <end position="826"/>
    </location>
</feature>
<dbReference type="Proteomes" id="UP000274822">
    <property type="component" value="Unassembled WGS sequence"/>
</dbReference>
<feature type="compositionally biased region" description="Basic and acidic residues" evidence="2">
    <location>
        <begin position="787"/>
        <end position="797"/>
    </location>
</feature>
<feature type="compositionally biased region" description="Basic and acidic residues" evidence="2">
    <location>
        <begin position="1197"/>
        <end position="1223"/>
    </location>
</feature>
<feature type="compositionally biased region" description="Basic and acidic residues" evidence="2">
    <location>
        <begin position="325"/>
        <end position="365"/>
    </location>
</feature>
<evidence type="ECO:0000313" key="5">
    <source>
        <dbReference type="Proteomes" id="UP000274822"/>
    </source>
</evidence>
<proteinExistence type="predicted"/>
<feature type="domain" description="Up-regulated during septation protein 1" evidence="3">
    <location>
        <begin position="604"/>
        <end position="718"/>
    </location>
</feature>
<comment type="caution">
    <text evidence="4">The sequence shown here is derived from an EMBL/GenBank/DDBJ whole genome shotgun (WGS) entry which is preliminary data.</text>
</comment>
<feature type="compositionally biased region" description="Basic and acidic residues" evidence="2">
    <location>
        <begin position="114"/>
        <end position="128"/>
    </location>
</feature>
<feature type="compositionally biased region" description="Low complexity" evidence="2">
    <location>
        <begin position="431"/>
        <end position="442"/>
    </location>
</feature>
<feature type="compositionally biased region" description="Basic and acidic residues" evidence="2">
    <location>
        <begin position="959"/>
        <end position="986"/>
    </location>
</feature>
<protein>
    <recommendedName>
        <fullName evidence="3">Up-regulated during septation protein 1 domain-containing protein</fullName>
    </recommendedName>
</protein>
<feature type="compositionally biased region" description="Polar residues" evidence="2">
    <location>
        <begin position="1"/>
        <end position="10"/>
    </location>
</feature>
<feature type="compositionally biased region" description="Low complexity" evidence="2">
    <location>
        <begin position="193"/>
        <end position="205"/>
    </location>
</feature>
<feature type="compositionally biased region" description="Basic and acidic residues" evidence="2">
    <location>
        <begin position="14"/>
        <end position="33"/>
    </location>
</feature>
<feature type="region of interest" description="Disordered" evidence="2">
    <location>
        <begin position="1"/>
        <end position="384"/>
    </location>
</feature>
<evidence type="ECO:0000256" key="1">
    <source>
        <dbReference type="SAM" id="Coils"/>
    </source>
</evidence>
<keyword evidence="5" id="KW-1185">Reference proteome</keyword>
<dbReference type="Pfam" id="PF15456">
    <property type="entry name" value="Uds1"/>
    <property type="match status" value="1"/>
</dbReference>
<feature type="compositionally biased region" description="Low complexity" evidence="2">
    <location>
        <begin position="495"/>
        <end position="508"/>
    </location>
</feature>
<feature type="compositionally biased region" description="Acidic residues" evidence="2">
    <location>
        <begin position="1252"/>
        <end position="1295"/>
    </location>
</feature>
<feature type="region of interest" description="Disordered" evidence="2">
    <location>
        <begin position="1197"/>
        <end position="1324"/>
    </location>
</feature>
<feature type="region of interest" description="Disordered" evidence="2">
    <location>
        <begin position="936"/>
        <end position="989"/>
    </location>
</feature>
<evidence type="ECO:0000256" key="2">
    <source>
        <dbReference type="SAM" id="MobiDB-lite"/>
    </source>
</evidence>
<organism evidence="4 5">
    <name type="scientific">Jimgerdemannia flammicorona</name>
    <dbReference type="NCBI Taxonomy" id="994334"/>
    <lineage>
        <taxon>Eukaryota</taxon>
        <taxon>Fungi</taxon>
        <taxon>Fungi incertae sedis</taxon>
        <taxon>Mucoromycota</taxon>
        <taxon>Mucoromycotina</taxon>
        <taxon>Endogonomycetes</taxon>
        <taxon>Endogonales</taxon>
        <taxon>Endogonaceae</taxon>
        <taxon>Jimgerdemannia</taxon>
    </lineage>
</organism>
<reference evidence="4 5" key="1">
    <citation type="journal article" date="2018" name="New Phytol.">
        <title>Phylogenomics of Endogonaceae and evolution of mycorrhizas within Mucoromycota.</title>
        <authorList>
            <person name="Chang Y."/>
            <person name="Desiro A."/>
            <person name="Na H."/>
            <person name="Sandor L."/>
            <person name="Lipzen A."/>
            <person name="Clum A."/>
            <person name="Barry K."/>
            <person name="Grigoriev I.V."/>
            <person name="Martin F.M."/>
            <person name="Stajich J.E."/>
            <person name="Smith M.E."/>
            <person name="Bonito G."/>
            <person name="Spatafora J.W."/>
        </authorList>
    </citation>
    <scope>NUCLEOTIDE SEQUENCE [LARGE SCALE GENOMIC DNA]</scope>
    <source>
        <strain evidence="4 5">AD002</strain>
    </source>
</reference>
<feature type="compositionally biased region" description="Basic and acidic residues" evidence="2">
    <location>
        <begin position="446"/>
        <end position="457"/>
    </location>
</feature>
<feature type="compositionally biased region" description="Polar residues" evidence="2">
    <location>
        <begin position="76"/>
        <end position="101"/>
    </location>
</feature>
<dbReference type="EMBL" id="RBNJ01014958">
    <property type="protein sequence ID" value="RUS24763.1"/>
    <property type="molecule type" value="Genomic_DNA"/>
</dbReference>
<evidence type="ECO:0000313" key="4">
    <source>
        <dbReference type="EMBL" id="RUS24763.1"/>
    </source>
</evidence>
<dbReference type="InterPro" id="IPR029191">
    <property type="entry name" value="Uds1"/>
</dbReference>
<feature type="compositionally biased region" description="Basic and acidic residues" evidence="2">
    <location>
        <begin position="936"/>
        <end position="951"/>
    </location>
</feature>
<sequence length="1324" mass="148974">MYQPRSQGSSMPDGRPRPLPSERDQPRPYESDQRQLYQQRTQSPQGQYSPQLSPTSRNSNTVSAFIPNAPLFKQFEQMQSPPMLHSNLSSPQSSPLVTNSRLPPVDRPPSADRPQGDDRIPAGDDRRPPARKSSLRQGNPRSVEDRNIAPPLPAATRSTDTPGRERYATPPADLRRGANTPPDPTPMFPSGPAPRTTSTSTPARTHSLRKPVPRIPSPILKNRNEGQQSGSARSSARRSPHFMDGGRDSQHSTGSASGASPLSSTRLNNSQHPSGESNNNNGAPHNRIYGTPPQSMAEARPSVTFAIPGDQSDNRAEPVSLRTARSQERSQERGQQPPKEHSPIGYRDVEQGRGRDSPREREPQQRYHQYQDNVSPSASPLPIPATLNKAATQWVQVEPAQVSQIQYITPVASRETLKPGMYDASDVGTMSSLPSPVSPVSSNGGNDERHSWADHPHPIASGSSPPSRPERSQQRMTDNSLPISGLESDLARRPSTASTLSLSTDTAANFSTHSFPTSPIGRESGRSPSLPPQRRANTMPSPQLLPQHMSTPISLYQYQALTVPDPSDPSALPQLRQQASAVNTTMFFVPGEALKRIDFKLMDDLIVAAVADSRDFGVILPDQMLELREEIGTLSGRIKSLEADHARETRFLHSAQNLMKLHEGKSKGKPSKQLKMAIEQVDEAMSKVKLVATELWHAHARMLELQRRHLEHTGGSLNVGMRKLDDGNRQLMNRAKAAEKRLEEIRMKEEDDRFLDRKARAERVFGEVAVVGVLDVFVPVEKEEKKAKKEVKKKPIEDNEEEPNFLDGQAKVRKEAGEKEQEEEEEEEEVMFVEERTDELELSTNEEGKMTVKVPVRDITRLPPVGRSMPVDLLLTRIQALEVIVGDLNDEVARSVTALAREKEKTCKEMEGVAEMVEKIMEAAGVAKAEEKEVKREIGHDAEEGEGRELDLERDDEEMTKKGFELKDMAETEKNKDKELIKEPKNKTAQSTVAEKLQTLYETVLEQKNKYTETASEATNDDGDHLRDVLDSSLKEIDGAIERNSLPPLAREDDDSLSLEREIEEELSTRRISKRLSKRQSAVHQDASIEELVALTERYESELDDQQDEFSARMYEEETLRLKIERQLEESQLEVAQLRGMVSDLELLVRQKQRSLDDRDGMVTKLEEEMDEREKELFEKEEELDQLRREVEHKTMQIENKERELEDLGEVLERKQKELDRDKRKNTKENNTMSALLGGYLDRSDDHSVFENSEDDRSEYDDEPMEVEVESTDEDEGEEGEDDDEEEEEEEEEEEHGPPARKPASSSAFIHNPRIAVQAQKNWV</sequence>
<accession>A0A433Q4L6</accession>
<evidence type="ECO:0000259" key="3">
    <source>
        <dbReference type="Pfam" id="PF15456"/>
    </source>
</evidence>
<feature type="compositionally biased region" description="Pro residues" evidence="2">
    <location>
        <begin position="181"/>
        <end position="192"/>
    </location>
</feature>
<feature type="compositionally biased region" description="Basic and acidic residues" evidence="2">
    <location>
        <begin position="810"/>
        <end position="819"/>
    </location>
</feature>
<feature type="coiled-coil region" evidence="1">
    <location>
        <begin position="721"/>
        <end position="752"/>
    </location>
</feature>
<feature type="compositionally biased region" description="Polar residues" evidence="2">
    <location>
        <begin position="366"/>
        <end position="378"/>
    </location>
</feature>
<feature type="compositionally biased region" description="Polar residues" evidence="2">
    <location>
        <begin position="251"/>
        <end position="283"/>
    </location>
</feature>
<feature type="compositionally biased region" description="Polar residues" evidence="2">
    <location>
        <begin position="34"/>
        <end position="63"/>
    </location>
</feature>
<keyword evidence="1" id="KW-0175">Coiled coil</keyword>
<gene>
    <name evidence="4" type="ORF">BC938DRAFT_473094</name>
</gene>